<protein>
    <recommendedName>
        <fullName evidence="1">Bacteriophage phiJL001 Gp84 C-terminal domain-containing protein</fullName>
    </recommendedName>
</protein>
<dbReference type="InterPro" id="IPR018964">
    <property type="entry name" value="Phage_phiJL001_Gp84_C"/>
</dbReference>
<sequence length="68" mass="7210">MMTLLEAPVRAIAEGDAFTIRAGCDKRIETCGAKFANTSSFRGFPHIPGQDAVLRYATKDGGHDGGVL</sequence>
<accession>Q5LPW8</accession>
<dbReference type="AlphaFoldDB" id="Q5LPW8"/>
<dbReference type="KEGG" id="sil:SPO2730"/>
<gene>
    <name evidence="2" type="ordered locus">SPO2730</name>
</gene>
<feature type="domain" description="Bacteriophage phiJL001 Gp84 C-terminal" evidence="1">
    <location>
        <begin position="2"/>
        <end position="51"/>
    </location>
</feature>
<keyword evidence="3" id="KW-1185">Reference proteome</keyword>
<dbReference type="EMBL" id="CP000031">
    <property type="protein sequence ID" value="AAV95973.1"/>
    <property type="molecule type" value="Genomic_DNA"/>
</dbReference>
<evidence type="ECO:0000259" key="1">
    <source>
        <dbReference type="Pfam" id="PF09356"/>
    </source>
</evidence>
<dbReference type="STRING" id="246200.SPO2730"/>
<proteinExistence type="predicted"/>
<dbReference type="eggNOG" id="COG5449">
    <property type="taxonomic scope" value="Bacteria"/>
</dbReference>
<name>Q5LPW8_RUEPO</name>
<dbReference type="Proteomes" id="UP000001023">
    <property type="component" value="Chromosome"/>
</dbReference>
<evidence type="ECO:0000313" key="3">
    <source>
        <dbReference type="Proteomes" id="UP000001023"/>
    </source>
</evidence>
<dbReference type="PaxDb" id="246200-SPO2730"/>
<organism evidence="2 3">
    <name type="scientific">Ruegeria pomeroyi (strain ATCC 700808 / DSM 15171 / DSS-3)</name>
    <name type="common">Silicibacter pomeroyi</name>
    <dbReference type="NCBI Taxonomy" id="246200"/>
    <lineage>
        <taxon>Bacteria</taxon>
        <taxon>Pseudomonadati</taxon>
        <taxon>Pseudomonadota</taxon>
        <taxon>Alphaproteobacteria</taxon>
        <taxon>Rhodobacterales</taxon>
        <taxon>Roseobacteraceae</taxon>
        <taxon>Ruegeria</taxon>
    </lineage>
</organism>
<dbReference type="HOGENOM" id="CLU_2877024_0_0_5"/>
<reference evidence="2 3" key="2">
    <citation type="journal article" date="2014" name="Stand. Genomic Sci.">
        <title>An updated genome annotation for the model marine bacterium Ruegeria pomeroyi DSS-3.</title>
        <authorList>
            <person name="Rivers A.R."/>
            <person name="Smith C.B."/>
            <person name="Moran M.A."/>
        </authorList>
    </citation>
    <scope>GENOME REANNOTATION</scope>
    <source>
        <strain evidence="3">ATCC 700808 / DSM 15171 / DSS-3</strain>
    </source>
</reference>
<dbReference type="Pfam" id="PF09356">
    <property type="entry name" value="Phage_BR0599"/>
    <property type="match status" value="1"/>
</dbReference>
<evidence type="ECO:0000313" key="2">
    <source>
        <dbReference type="EMBL" id="AAV95973.1"/>
    </source>
</evidence>
<reference evidence="2 3" key="1">
    <citation type="journal article" date="2004" name="Nature">
        <title>Genome sequence of Silicibacter pomeroyi reveals adaptations to the marine environment.</title>
        <authorList>
            <person name="Moran M.A."/>
            <person name="Buchan A."/>
            <person name="Gonzalez J.M."/>
            <person name="Heidelberg J.F."/>
            <person name="Whitman W.B."/>
            <person name="Kiene R.P."/>
            <person name="Henriksen J.R."/>
            <person name="King G.M."/>
            <person name="Belas R."/>
            <person name="Fuqua C."/>
            <person name="Brinkac L."/>
            <person name="Lewis M."/>
            <person name="Johri S."/>
            <person name="Weaver B."/>
            <person name="Pai G."/>
            <person name="Eisen J.A."/>
            <person name="Rahe E."/>
            <person name="Sheldon W.M."/>
            <person name="Ye W."/>
            <person name="Miller T.R."/>
            <person name="Carlton J."/>
            <person name="Rasko D.A."/>
            <person name="Paulsen I.T."/>
            <person name="Ren Q."/>
            <person name="Daugherty S.C."/>
            <person name="Deboy R.T."/>
            <person name="Dodson R.J."/>
            <person name="Durkin A.S."/>
            <person name="Madupu R."/>
            <person name="Nelson W.C."/>
            <person name="Sullivan S.A."/>
            <person name="Rosovitz M.J."/>
            <person name="Haft D.H."/>
            <person name="Selengut J."/>
            <person name="Ward N."/>
        </authorList>
    </citation>
    <scope>NUCLEOTIDE SEQUENCE [LARGE SCALE GENOMIC DNA]</scope>
    <source>
        <strain evidence="3">ATCC 700808 / DSM 15171 / DSS-3</strain>
    </source>
</reference>